<organism evidence="1 2">
    <name type="scientific">Stenotrophomonas indicatrix</name>
    <dbReference type="NCBI Taxonomy" id="2045451"/>
    <lineage>
        <taxon>Bacteria</taxon>
        <taxon>Pseudomonadati</taxon>
        <taxon>Pseudomonadota</taxon>
        <taxon>Gammaproteobacteria</taxon>
        <taxon>Lysobacterales</taxon>
        <taxon>Lysobacteraceae</taxon>
        <taxon>Stenotrophomonas</taxon>
    </lineage>
</organism>
<keyword evidence="2" id="KW-1185">Reference proteome</keyword>
<name>A0ABT8QGI4_9GAMM</name>
<dbReference type="EMBL" id="JAUKNN010000050">
    <property type="protein sequence ID" value="MDN8671037.1"/>
    <property type="molecule type" value="Genomic_DNA"/>
</dbReference>
<proteinExistence type="predicted"/>
<dbReference type="GeneID" id="78828898"/>
<comment type="caution">
    <text evidence="1">The sequence shown here is derived from an EMBL/GenBank/DDBJ whole genome shotgun (WGS) entry which is preliminary data.</text>
</comment>
<protein>
    <submittedName>
        <fullName evidence="1">Uncharacterized protein</fullName>
    </submittedName>
</protein>
<accession>A0ABT8QGI4</accession>
<gene>
    <name evidence="1" type="ORF">Q0S36_16945</name>
</gene>
<sequence length="44" mass="4991">MTHSESTWSLKRAHSVAHLQVNKASNTAIYMRITIGIRVRPSLQ</sequence>
<evidence type="ECO:0000313" key="1">
    <source>
        <dbReference type="EMBL" id="MDN8671037.1"/>
    </source>
</evidence>
<dbReference type="RefSeq" id="WP_265350032.1">
    <property type="nucleotide sequence ID" value="NZ_CP037883.1"/>
</dbReference>
<dbReference type="Proteomes" id="UP001174315">
    <property type="component" value="Unassembled WGS sequence"/>
</dbReference>
<reference evidence="1" key="1">
    <citation type="submission" date="2023-07" db="EMBL/GenBank/DDBJ databases">
        <title>Stenotrophomonas isolates from soil.</title>
        <authorList>
            <person name="Sharma V."/>
            <person name="Zur-Pinska J."/>
            <person name="Hay A.G."/>
        </authorList>
    </citation>
    <scope>NUCLEOTIDE SEQUENCE</scope>
    <source>
        <strain evidence="1">C2</strain>
    </source>
</reference>
<evidence type="ECO:0000313" key="2">
    <source>
        <dbReference type="Proteomes" id="UP001174315"/>
    </source>
</evidence>